<dbReference type="SUPFAM" id="SSF53474">
    <property type="entry name" value="alpha/beta-Hydrolases"/>
    <property type="match status" value="1"/>
</dbReference>
<protein>
    <submittedName>
        <fullName evidence="2">Dienelactone hydrolase family protein</fullName>
    </submittedName>
</protein>
<accession>A0A9Q3UP85</accession>
<dbReference type="PANTHER" id="PTHR46623:SF6">
    <property type="entry name" value="ALPHA_BETA-HYDROLASES SUPERFAMILY PROTEIN"/>
    <property type="match status" value="1"/>
</dbReference>
<dbReference type="InterPro" id="IPR051049">
    <property type="entry name" value="Dienelactone_hydrolase-like"/>
</dbReference>
<dbReference type="Pfam" id="PF01738">
    <property type="entry name" value="DLH"/>
    <property type="match status" value="1"/>
</dbReference>
<evidence type="ECO:0000259" key="1">
    <source>
        <dbReference type="Pfam" id="PF01738"/>
    </source>
</evidence>
<keyword evidence="2" id="KW-0378">Hydrolase</keyword>
<gene>
    <name evidence="2" type="ORF">LL252_14905</name>
</gene>
<dbReference type="PANTHER" id="PTHR46623">
    <property type="entry name" value="CARBOXYMETHYLENEBUTENOLIDASE-RELATED"/>
    <property type="match status" value="1"/>
</dbReference>
<evidence type="ECO:0000313" key="2">
    <source>
        <dbReference type="EMBL" id="MCC4309860.1"/>
    </source>
</evidence>
<name>A0A9Q3UP85_9GAMM</name>
<dbReference type="InterPro" id="IPR029058">
    <property type="entry name" value="AB_hydrolase_fold"/>
</dbReference>
<organism evidence="2 3">
    <name type="scientific">Alloalcanivorax marinus</name>
    <dbReference type="NCBI Taxonomy" id="1177169"/>
    <lineage>
        <taxon>Bacteria</taxon>
        <taxon>Pseudomonadati</taxon>
        <taxon>Pseudomonadota</taxon>
        <taxon>Gammaproteobacteria</taxon>
        <taxon>Oceanospirillales</taxon>
        <taxon>Alcanivoracaceae</taxon>
        <taxon>Alloalcanivorax</taxon>
    </lineage>
</organism>
<dbReference type="RefSeq" id="WP_204428486.1">
    <property type="nucleotide sequence ID" value="NZ_ARXL01000026.1"/>
</dbReference>
<dbReference type="AlphaFoldDB" id="A0A9Q3UP85"/>
<proteinExistence type="predicted"/>
<dbReference type="Proteomes" id="UP001108027">
    <property type="component" value="Unassembled WGS sequence"/>
</dbReference>
<feature type="domain" description="Dienelactone hydrolase" evidence="1">
    <location>
        <begin position="19"/>
        <end position="240"/>
    </location>
</feature>
<dbReference type="GO" id="GO:0016787">
    <property type="term" value="F:hydrolase activity"/>
    <property type="evidence" value="ECO:0007669"/>
    <property type="project" value="UniProtKB-KW"/>
</dbReference>
<reference evidence="2" key="1">
    <citation type="submission" date="2021-10" db="EMBL/GenBank/DDBJ databases">
        <title>The diversity and Nitrogen Metabolism of Culturable Nitrate-Utilizing Bacteria Within the Oxygen Minimum Zone of the Changjiang (Yangtze River)Estuary.</title>
        <authorList>
            <person name="Zhang D."/>
            <person name="Zheng J."/>
            <person name="Liu S."/>
            <person name="He W."/>
        </authorList>
    </citation>
    <scope>NUCLEOTIDE SEQUENCE</scope>
    <source>
        <strain evidence="2">FXH-223</strain>
    </source>
</reference>
<keyword evidence="3" id="KW-1185">Reference proteome</keyword>
<dbReference type="InterPro" id="IPR002925">
    <property type="entry name" value="Dienelactn_hydro"/>
</dbReference>
<dbReference type="Gene3D" id="3.40.50.1820">
    <property type="entry name" value="alpha/beta hydrolase"/>
    <property type="match status" value="1"/>
</dbReference>
<dbReference type="EMBL" id="JAJGNA010000023">
    <property type="protein sequence ID" value="MCC4309860.1"/>
    <property type="molecule type" value="Genomic_DNA"/>
</dbReference>
<sequence>MTAQPLLTHVILPDGHRMRARWYRPARNNGLNAAVIVIHDIFGFTEDQARIAERLADNGYPVLAPDLYDRPGVRALCVARTLRDHERGHGDAFDHLEACRRWVLEQDDEPVHAVAMMGFCMGGRFALLFAARGGLQVVAPFYGGVPRRAEALTGICPVVGGWGKKDLIYGGHGERLARHLTELGVPHDVKTYPDAGHSYMNDHQTFYFKRLADYSPLRARYEPDAAEDSWRRVLTFFRNTLSEPPLQ</sequence>
<evidence type="ECO:0000313" key="3">
    <source>
        <dbReference type="Proteomes" id="UP001108027"/>
    </source>
</evidence>
<comment type="caution">
    <text evidence="2">The sequence shown here is derived from an EMBL/GenBank/DDBJ whole genome shotgun (WGS) entry which is preliminary data.</text>
</comment>